<dbReference type="OrthoDB" id="5853561at2"/>
<dbReference type="AlphaFoldDB" id="A0A1V4IJV8"/>
<protein>
    <submittedName>
        <fullName evidence="1">Uncharacterized protein</fullName>
    </submittedName>
</protein>
<dbReference type="EMBL" id="MZGV01000034">
    <property type="protein sequence ID" value="OPJ60206.1"/>
    <property type="molecule type" value="Genomic_DNA"/>
</dbReference>
<dbReference type="Proteomes" id="UP000190080">
    <property type="component" value="Unassembled WGS sequence"/>
</dbReference>
<keyword evidence="2" id="KW-1185">Reference proteome</keyword>
<organism evidence="1 2">
    <name type="scientific">Clostridium oryzae</name>
    <dbReference type="NCBI Taxonomy" id="1450648"/>
    <lineage>
        <taxon>Bacteria</taxon>
        <taxon>Bacillati</taxon>
        <taxon>Bacillota</taxon>
        <taxon>Clostridia</taxon>
        <taxon>Eubacteriales</taxon>
        <taxon>Clostridiaceae</taxon>
        <taxon>Clostridium</taxon>
    </lineage>
</organism>
<dbReference type="STRING" id="1450648.CLORY_29270"/>
<proteinExistence type="predicted"/>
<evidence type="ECO:0000313" key="2">
    <source>
        <dbReference type="Proteomes" id="UP000190080"/>
    </source>
</evidence>
<reference evidence="1 2" key="1">
    <citation type="submission" date="2017-03" db="EMBL/GenBank/DDBJ databases">
        <title>Genome sequence of Clostridium oryzae DSM 28571.</title>
        <authorList>
            <person name="Poehlein A."/>
            <person name="Daniel R."/>
        </authorList>
    </citation>
    <scope>NUCLEOTIDE SEQUENCE [LARGE SCALE GENOMIC DNA]</scope>
    <source>
        <strain evidence="1 2">DSM 28571</strain>
    </source>
</reference>
<gene>
    <name evidence="1" type="ORF">CLORY_29270</name>
</gene>
<dbReference type="RefSeq" id="WP_079425743.1">
    <property type="nucleotide sequence ID" value="NZ_MZGV01000034.1"/>
</dbReference>
<comment type="caution">
    <text evidence="1">The sequence shown here is derived from an EMBL/GenBank/DDBJ whole genome shotgun (WGS) entry which is preliminary data.</text>
</comment>
<sequence length="81" mass="9219">MAQIIATEKSSIINKCVLTDCVAFDSWPVEGIKKLIQLSRSEEALDILSDEVINDTYYIAYIRLILHIDFSSVKFTFCDNV</sequence>
<name>A0A1V4IJV8_9CLOT</name>
<evidence type="ECO:0000313" key="1">
    <source>
        <dbReference type="EMBL" id="OPJ60206.1"/>
    </source>
</evidence>
<accession>A0A1V4IJV8</accession>